<protein>
    <submittedName>
        <fullName evidence="1">Uncharacterized protein</fullName>
    </submittedName>
</protein>
<keyword evidence="2" id="KW-1185">Reference proteome</keyword>
<sequence length="211" mass="25912">MVAVTDATVVAESSMLCPRLKDEWLYRCSYHDSRSDLEIWGEFKSIWLESPIIDEIIECAEQVNVEWKYWRTNNRIFDHIDNLESIWTKFKEYWEFLDPNVSQVFYEMSYLSEDLLWEWRYMYGYRYPYIYGHEEKPKTVLWKEFKQIWNIDISDYNEEQIRIMKSEMSLGEHFEGWEPFKKANCPTFDALSILEQYEIWKTFTSLQNFQH</sequence>
<comment type="caution">
    <text evidence="1">The sequence shown here is derived from an EMBL/GenBank/DDBJ whole genome shotgun (WGS) entry which is preliminary data.</text>
</comment>
<organism evidence="1 2">
    <name type="scientific">Boothiomyces macroporosus</name>
    <dbReference type="NCBI Taxonomy" id="261099"/>
    <lineage>
        <taxon>Eukaryota</taxon>
        <taxon>Fungi</taxon>
        <taxon>Fungi incertae sedis</taxon>
        <taxon>Chytridiomycota</taxon>
        <taxon>Chytridiomycota incertae sedis</taxon>
        <taxon>Chytridiomycetes</taxon>
        <taxon>Rhizophydiales</taxon>
        <taxon>Terramycetaceae</taxon>
        <taxon>Boothiomyces</taxon>
    </lineage>
</organism>
<reference evidence="1" key="1">
    <citation type="submission" date="2020-05" db="EMBL/GenBank/DDBJ databases">
        <title>Phylogenomic resolution of chytrid fungi.</title>
        <authorList>
            <person name="Stajich J.E."/>
            <person name="Amses K."/>
            <person name="Simmons R."/>
            <person name="Seto K."/>
            <person name="Myers J."/>
            <person name="Bonds A."/>
            <person name="Quandt C.A."/>
            <person name="Barry K."/>
            <person name="Liu P."/>
            <person name="Grigoriev I."/>
            <person name="Longcore J.E."/>
            <person name="James T.Y."/>
        </authorList>
    </citation>
    <scope>NUCLEOTIDE SEQUENCE</scope>
    <source>
        <strain evidence="1">PLAUS21</strain>
    </source>
</reference>
<dbReference type="Proteomes" id="UP001210925">
    <property type="component" value="Unassembled WGS sequence"/>
</dbReference>
<proteinExistence type="predicted"/>
<evidence type="ECO:0000313" key="1">
    <source>
        <dbReference type="EMBL" id="KAJ3253633.1"/>
    </source>
</evidence>
<gene>
    <name evidence="1" type="ORF">HK103_000421</name>
</gene>
<accession>A0AAD5UBX5</accession>
<dbReference type="AlphaFoldDB" id="A0AAD5UBX5"/>
<name>A0AAD5UBX5_9FUNG</name>
<dbReference type="EMBL" id="JADGKB010000104">
    <property type="protein sequence ID" value="KAJ3253633.1"/>
    <property type="molecule type" value="Genomic_DNA"/>
</dbReference>
<evidence type="ECO:0000313" key="2">
    <source>
        <dbReference type="Proteomes" id="UP001210925"/>
    </source>
</evidence>